<dbReference type="EMBL" id="JAANAS010000039">
    <property type="protein sequence ID" value="NGZ89522.1"/>
    <property type="molecule type" value="Genomic_DNA"/>
</dbReference>
<dbReference type="RefSeq" id="WP_166399787.1">
    <property type="nucleotide sequence ID" value="NZ_JAANAS010000039.1"/>
</dbReference>
<dbReference type="SUPFAM" id="SSF53335">
    <property type="entry name" value="S-adenosyl-L-methionine-dependent methyltransferases"/>
    <property type="match status" value="1"/>
</dbReference>
<dbReference type="InterPro" id="IPR054168">
    <property type="entry name" value="PG_1098_Fer"/>
</dbReference>
<feature type="domain" description="THUMP-like" evidence="1">
    <location>
        <begin position="323"/>
        <end position="392"/>
    </location>
</feature>
<feature type="domain" description="PG-1098 ferredoxin-like" evidence="2">
    <location>
        <begin position="279"/>
        <end position="321"/>
    </location>
</feature>
<dbReference type="Pfam" id="PF18096">
    <property type="entry name" value="Thump_like"/>
    <property type="match status" value="1"/>
</dbReference>
<reference evidence="3" key="1">
    <citation type="submission" date="2020-03" db="EMBL/GenBank/DDBJ databases">
        <title>Psychroflexus Maritimus sp. nov., isolate from marine sediment.</title>
        <authorList>
            <person name="Zhong Y.-L."/>
        </authorList>
    </citation>
    <scope>NUCLEOTIDE SEQUENCE</scope>
    <source>
        <strain evidence="3">C1</strain>
    </source>
</reference>
<sequence>MNEIAEKIRKYIADNLNQDINKLVLKGCPFEEVSIEFLVNQIEARKRLKKKLPSWIENQKIMFPPLINLAQTSSEITANYKSKLLQGDSIIDLTGGFGVDAYYLSKKFKKVFHIEHNAELSKLAKYNSALMMQSNIDFLNQNSIDFLKYLTKKVDCIYVDPSRRNEQKRKVFQLKDCSPDLIENWSLIASKTKNLLIKTSPILDLKLGLKQLSNVVEIHIVSVKNEVKELLWIIDFEALQTNETKIKCIDFNGTSEMTFEGNFTLEDKAESIFSPPQKYLYEPMSSIMKSGLFNLVSRRFKLKKLDINTHLYTSDKHIENFSGKVFEISEIVPYKTKLVKKRLKSMKLNVVKKNFPTLVKELINKFKIEEGGENFVFFTTSQNTKIVILCKRIS</sequence>
<evidence type="ECO:0000259" key="1">
    <source>
        <dbReference type="Pfam" id="PF18096"/>
    </source>
</evidence>
<evidence type="ECO:0000313" key="4">
    <source>
        <dbReference type="Proteomes" id="UP000643701"/>
    </source>
</evidence>
<organism evidence="3 4">
    <name type="scientific">Psychroflexus maritimus</name>
    <dbReference type="NCBI Taxonomy" id="2714865"/>
    <lineage>
        <taxon>Bacteria</taxon>
        <taxon>Pseudomonadati</taxon>
        <taxon>Bacteroidota</taxon>
        <taxon>Flavobacteriia</taxon>
        <taxon>Flavobacteriales</taxon>
        <taxon>Flavobacteriaceae</taxon>
        <taxon>Psychroflexus</taxon>
    </lineage>
</organism>
<evidence type="ECO:0000259" key="2">
    <source>
        <dbReference type="Pfam" id="PF22013"/>
    </source>
</evidence>
<dbReference type="GO" id="GO:0032259">
    <property type="term" value="P:methylation"/>
    <property type="evidence" value="ECO:0007669"/>
    <property type="project" value="UniProtKB-KW"/>
</dbReference>
<dbReference type="AlphaFoldDB" id="A0A967AC38"/>
<gene>
    <name evidence="3" type="ORF">G7034_04560</name>
</gene>
<dbReference type="Gene3D" id="1.10.10.1110">
    <property type="entry name" value="Methyltransferase PG1098, N-terminal domain"/>
    <property type="match status" value="1"/>
</dbReference>
<accession>A0A967AC38</accession>
<name>A0A967AC38_9FLAO</name>
<dbReference type="CDD" id="cd02440">
    <property type="entry name" value="AdoMet_MTases"/>
    <property type="match status" value="1"/>
</dbReference>
<dbReference type="InterPro" id="IPR041497">
    <property type="entry name" value="Thump-like"/>
</dbReference>
<dbReference type="Proteomes" id="UP000643701">
    <property type="component" value="Unassembled WGS sequence"/>
</dbReference>
<dbReference type="GO" id="GO:0008168">
    <property type="term" value="F:methyltransferase activity"/>
    <property type="evidence" value="ECO:0007669"/>
    <property type="project" value="UniProtKB-KW"/>
</dbReference>
<comment type="caution">
    <text evidence="3">The sequence shown here is derived from an EMBL/GenBank/DDBJ whole genome shotgun (WGS) entry which is preliminary data.</text>
</comment>
<protein>
    <submittedName>
        <fullName evidence="3">Class I SAM-dependent methyltransferase</fullName>
    </submittedName>
</protein>
<keyword evidence="3" id="KW-0808">Transferase</keyword>
<proteinExistence type="predicted"/>
<evidence type="ECO:0000313" key="3">
    <source>
        <dbReference type="EMBL" id="NGZ89522.1"/>
    </source>
</evidence>
<keyword evidence="3" id="KW-0489">Methyltransferase</keyword>
<keyword evidence="4" id="KW-1185">Reference proteome</keyword>
<dbReference type="Gene3D" id="3.40.50.150">
    <property type="entry name" value="Vaccinia Virus protein VP39"/>
    <property type="match status" value="1"/>
</dbReference>
<dbReference type="InterPro" id="IPR029063">
    <property type="entry name" value="SAM-dependent_MTases_sf"/>
</dbReference>
<dbReference type="Pfam" id="PF22013">
    <property type="entry name" value="PG_1098_Fer"/>
    <property type="match status" value="1"/>
</dbReference>